<proteinExistence type="predicted"/>
<evidence type="ECO:0000256" key="7">
    <source>
        <dbReference type="ARBA" id="ARBA00022989"/>
    </source>
</evidence>
<dbReference type="InterPro" id="IPR023415">
    <property type="entry name" value="LDLR_class-A_CS"/>
</dbReference>
<keyword evidence="8" id="KW-0406">Ion transport</keyword>
<dbReference type="PANTHER" id="PTHR18945">
    <property type="entry name" value="NEUROTRANSMITTER GATED ION CHANNEL"/>
    <property type="match status" value="1"/>
</dbReference>
<evidence type="ECO:0000256" key="12">
    <source>
        <dbReference type="PROSITE-ProRule" id="PRU00124"/>
    </source>
</evidence>
<feature type="transmembrane region" description="Helical" evidence="13">
    <location>
        <begin position="880"/>
        <end position="899"/>
    </location>
</feature>
<dbReference type="InterPro" id="IPR018000">
    <property type="entry name" value="Neurotransmitter_ion_chnl_CS"/>
</dbReference>
<evidence type="ECO:0000256" key="4">
    <source>
        <dbReference type="ARBA" id="ARBA00022475"/>
    </source>
</evidence>
<dbReference type="PRINTS" id="PR00253">
    <property type="entry name" value="GABAARECEPTR"/>
</dbReference>
<keyword evidence="10 12" id="KW-1015">Disulfide bond</keyword>
<dbReference type="GO" id="GO:0004888">
    <property type="term" value="F:transmembrane signaling receptor activity"/>
    <property type="evidence" value="ECO:0007669"/>
    <property type="project" value="InterPro"/>
</dbReference>
<dbReference type="InterPro" id="IPR016187">
    <property type="entry name" value="CTDL_fold"/>
</dbReference>
<dbReference type="SUPFAM" id="SSF63712">
    <property type="entry name" value="Nicotinic receptor ligand binding domain-like"/>
    <property type="match status" value="1"/>
</dbReference>
<dbReference type="InterPro" id="IPR006201">
    <property type="entry name" value="Neur_channel"/>
</dbReference>
<comment type="subcellular location">
    <subcellularLocation>
        <location evidence="2">Cell membrane</location>
    </subcellularLocation>
    <subcellularLocation>
        <location evidence="1">Membrane</location>
        <topology evidence="1">Multi-pass membrane protein</topology>
    </subcellularLocation>
</comment>
<dbReference type="PROSITE" id="PS50041">
    <property type="entry name" value="C_TYPE_LECTIN_2"/>
    <property type="match status" value="1"/>
</dbReference>
<dbReference type="Gene3D" id="3.10.100.10">
    <property type="entry name" value="Mannose-Binding Protein A, subunit A"/>
    <property type="match status" value="1"/>
</dbReference>
<dbReference type="InterPro" id="IPR036719">
    <property type="entry name" value="Neuro-gated_channel_TM_sf"/>
</dbReference>
<dbReference type="Gene3D" id="1.20.58.390">
    <property type="entry name" value="Neurotransmitter-gated ion-channel transmembrane domain"/>
    <property type="match status" value="1"/>
</dbReference>
<dbReference type="GO" id="GO:0005886">
    <property type="term" value="C:plasma membrane"/>
    <property type="evidence" value="ECO:0007669"/>
    <property type="project" value="UniProtKB-SubCell"/>
</dbReference>
<dbReference type="Gene3D" id="2.70.170.10">
    <property type="entry name" value="Neurotransmitter-gated ion-channel ligand-binding domain"/>
    <property type="match status" value="1"/>
</dbReference>
<evidence type="ECO:0000256" key="5">
    <source>
        <dbReference type="ARBA" id="ARBA00022692"/>
    </source>
</evidence>
<dbReference type="Gene3D" id="4.10.400.10">
    <property type="entry name" value="Low-density Lipoprotein Receptor"/>
    <property type="match status" value="1"/>
</dbReference>
<feature type="disulfide bond" evidence="12">
    <location>
        <begin position="468"/>
        <end position="483"/>
    </location>
</feature>
<evidence type="ECO:0000256" key="9">
    <source>
        <dbReference type="ARBA" id="ARBA00023136"/>
    </source>
</evidence>
<dbReference type="AlphaFoldDB" id="A0A0P4WEB1"/>
<dbReference type="Gene3D" id="2.60.120.200">
    <property type="match status" value="1"/>
</dbReference>
<evidence type="ECO:0000256" key="3">
    <source>
        <dbReference type="ARBA" id="ARBA00022448"/>
    </source>
</evidence>
<organism evidence="15">
    <name type="scientific">Scylla olivacea</name>
    <name type="common">Orange mud crab</name>
    <name type="synonym">Cancer olivacea</name>
    <dbReference type="NCBI Taxonomy" id="85551"/>
    <lineage>
        <taxon>Eukaryota</taxon>
        <taxon>Metazoa</taxon>
        <taxon>Ecdysozoa</taxon>
        <taxon>Arthropoda</taxon>
        <taxon>Crustacea</taxon>
        <taxon>Multicrustacea</taxon>
        <taxon>Malacostraca</taxon>
        <taxon>Eumalacostraca</taxon>
        <taxon>Eucarida</taxon>
        <taxon>Decapoda</taxon>
        <taxon>Pleocyemata</taxon>
        <taxon>Brachyura</taxon>
        <taxon>Eubrachyura</taxon>
        <taxon>Portunoidea</taxon>
        <taxon>Portunidae</taxon>
        <taxon>Portuninae</taxon>
        <taxon>Scylla</taxon>
    </lineage>
</organism>
<dbReference type="InterPro" id="IPR038050">
    <property type="entry name" value="Neuro_actylchol_rec"/>
</dbReference>
<feature type="disulfide bond" evidence="12">
    <location>
        <begin position="456"/>
        <end position="474"/>
    </location>
</feature>
<keyword evidence="4" id="KW-1003">Cell membrane</keyword>
<keyword evidence="5 13" id="KW-0812">Transmembrane</keyword>
<dbReference type="InterPro" id="IPR016186">
    <property type="entry name" value="C-type_lectin-like/link_sf"/>
</dbReference>
<evidence type="ECO:0000313" key="15">
    <source>
        <dbReference type="EMBL" id="JAI64829.1"/>
    </source>
</evidence>
<dbReference type="InterPro" id="IPR002172">
    <property type="entry name" value="LDrepeatLR_classA_rpt"/>
</dbReference>
<protein>
    <recommendedName>
        <fullName evidence="14">C-type lectin domain-containing protein</fullName>
    </recommendedName>
</protein>
<dbReference type="PROSITE" id="PS01209">
    <property type="entry name" value="LDLRA_1"/>
    <property type="match status" value="1"/>
</dbReference>
<keyword evidence="11" id="KW-0407">Ion channel</keyword>
<keyword evidence="6" id="KW-0732">Signal</keyword>
<feature type="transmembrane region" description="Helical" evidence="13">
    <location>
        <begin position="706"/>
        <end position="731"/>
    </location>
</feature>
<evidence type="ECO:0000256" key="13">
    <source>
        <dbReference type="SAM" id="Phobius"/>
    </source>
</evidence>
<dbReference type="GO" id="GO:0005230">
    <property type="term" value="F:extracellular ligand-gated monoatomic ion channel activity"/>
    <property type="evidence" value="ECO:0007669"/>
    <property type="project" value="InterPro"/>
</dbReference>
<evidence type="ECO:0000256" key="10">
    <source>
        <dbReference type="ARBA" id="ARBA00023157"/>
    </source>
</evidence>
<evidence type="ECO:0000256" key="6">
    <source>
        <dbReference type="ARBA" id="ARBA00022729"/>
    </source>
</evidence>
<feature type="transmembrane region" description="Helical" evidence="13">
    <location>
        <begin position="772"/>
        <end position="793"/>
    </location>
</feature>
<evidence type="ECO:0000256" key="8">
    <source>
        <dbReference type="ARBA" id="ARBA00023065"/>
    </source>
</evidence>
<keyword evidence="3" id="KW-0813">Transport</keyword>
<feature type="domain" description="C-type lectin" evidence="14">
    <location>
        <begin position="233"/>
        <end position="351"/>
    </location>
</feature>
<dbReference type="PROSITE" id="PS50068">
    <property type="entry name" value="LDLRA_2"/>
    <property type="match status" value="1"/>
</dbReference>
<keyword evidence="9 13" id="KW-0472">Membrane</keyword>
<feature type="transmembrane region" description="Helical" evidence="13">
    <location>
        <begin position="743"/>
        <end position="760"/>
    </location>
</feature>
<dbReference type="CDD" id="cd00112">
    <property type="entry name" value="LDLa"/>
    <property type="match status" value="1"/>
</dbReference>
<dbReference type="EMBL" id="GDRN01064485">
    <property type="protein sequence ID" value="JAI64829.1"/>
    <property type="molecule type" value="Transcribed_RNA"/>
</dbReference>
<dbReference type="SUPFAM" id="SSF49899">
    <property type="entry name" value="Concanavalin A-like lectins/glucanases"/>
    <property type="match status" value="1"/>
</dbReference>
<evidence type="ECO:0000259" key="14">
    <source>
        <dbReference type="PROSITE" id="PS50041"/>
    </source>
</evidence>
<name>A0A0P4WEB1_SCYOL</name>
<dbReference type="SUPFAM" id="SSF90112">
    <property type="entry name" value="Neurotransmitter-gated ion-channel transmembrane pore"/>
    <property type="match status" value="1"/>
</dbReference>
<dbReference type="SUPFAM" id="SSF56436">
    <property type="entry name" value="C-type lectin-like"/>
    <property type="match status" value="1"/>
</dbReference>
<evidence type="ECO:0000256" key="2">
    <source>
        <dbReference type="ARBA" id="ARBA00004236"/>
    </source>
</evidence>
<sequence length="904" mass="102573">MSWTARYAAEMSRLILVAGILGFFAGAVHGVRVLNCVANSDPMAGAGARLVSPGMYTGTDFTACIKFQFKRLTRTNVVMRIDSGIIRPLLQLEVRVETLRVAFAYQFRFLPVLDPWLRPHRWYLTCITHNNKDNLITAYLDGKTVGEVELTKTDPKWASELTVGYMDPSWYPGISFIGNVTQFNLWNRTLTFEELLALGKCQEAQEGNVIAWSRAEWEVNKVIEYNVDPQYLCYRDPPLTFQVFKAMGYSEGSYLCKAIGGVLRTPPTIDEVARTYLMTQESRPDCPLLWAGVTDRDLEGNWTFSHNGMPAGDLPWAFDEPNGIIYENCGGMDVDGLIDDGCTSKRCVPCNVADEVSFTLRGSCEEFAHNTNYMMKTEKDNRVFIGYGDFLIYHNGSRWLWMNNVTNAFIAEMVPAHYDYPVGRQQWLLHYPVCGEKPGTIRTFLLTVCEDGQFTCDDGTCVALYQRCNLQYDCQDNSDEAQCRMIRLPLDYKSTTAPRPENGDAGPLRVKTEVTLENIQVDTPNMVLKVGFNFSFSWMESRVVYINLKADLGLNQVDSNQTVLWYPQVTFTNSVENEITVIDKHTRTNVLRHTRNIGSDPSLAQEVLLYPGWGNPLVSYRKYLISFTCDFDLTRYPFDHQSCLLLFKLSSTARDNIRWDRETSWVRYKGSHLLLEYTVGEVTIVSDSSDDENGILKVRVPLSRRFGYAVINIYLPSLIMAIVGYLTLFFLTDNFEVRVMTSLTTLLVLATISNQVATSLPKSSNFKLVDVWLLFCISSNFLIIVFHIIIDLLQFAEAQESARGDVAMVSRIGQMTQSNTPTPATKDLLGSSKAIQRFRSFPYTNTRFGWPPKGKDILSVAAKGRMRPKIRLTMVGMKKFGRIFVAFVFVVFNVTYWLAAYTTL</sequence>
<feature type="disulfide bond" evidence="12">
    <location>
        <begin position="449"/>
        <end position="461"/>
    </location>
</feature>
<dbReference type="InterPro" id="IPR036734">
    <property type="entry name" value="Neur_chan_lig-bd_sf"/>
</dbReference>
<dbReference type="InterPro" id="IPR013320">
    <property type="entry name" value="ConA-like_dom_sf"/>
</dbReference>
<keyword evidence="7 13" id="KW-1133">Transmembrane helix</keyword>
<evidence type="ECO:0000256" key="1">
    <source>
        <dbReference type="ARBA" id="ARBA00004141"/>
    </source>
</evidence>
<dbReference type="InterPro" id="IPR006028">
    <property type="entry name" value="GABAA/Glycine_rcpt"/>
</dbReference>
<dbReference type="SMART" id="SM00192">
    <property type="entry name" value="LDLa"/>
    <property type="match status" value="1"/>
</dbReference>
<dbReference type="InterPro" id="IPR006202">
    <property type="entry name" value="Neur_chan_lig-bd"/>
</dbReference>
<dbReference type="PROSITE" id="PS00236">
    <property type="entry name" value="NEUROTR_ION_CHANNEL"/>
    <property type="match status" value="1"/>
</dbReference>
<accession>A0A0P4WEB1</accession>
<dbReference type="SUPFAM" id="SSF57424">
    <property type="entry name" value="LDL receptor-like module"/>
    <property type="match status" value="1"/>
</dbReference>
<evidence type="ECO:0000256" key="11">
    <source>
        <dbReference type="ARBA" id="ARBA00023303"/>
    </source>
</evidence>
<reference evidence="15" key="1">
    <citation type="submission" date="2015-09" db="EMBL/GenBank/DDBJ databases">
        <title>Scylla olivacea transcriptome.</title>
        <authorList>
            <person name="Ikhwanuddin M."/>
        </authorList>
    </citation>
    <scope>NUCLEOTIDE SEQUENCE</scope>
</reference>
<dbReference type="InterPro" id="IPR036055">
    <property type="entry name" value="LDL_receptor-like_sf"/>
</dbReference>
<dbReference type="Pfam" id="PF00057">
    <property type="entry name" value="Ldl_recept_a"/>
    <property type="match status" value="1"/>
</dbReference>
<dbReference type="InterPro" id="IPR001304">
    <property type="entry name" value="C-type_lectin-like"/>
</dbReference>
<dbReference type="Pfam" id="PF02931">
    <property type="entry name" value="Neur_chan_LBD"/>
    <property type="match status" value="1"/>
</dbReference>